<feature type="transmembrane region" description="Helical" evidence="1">
    <location>
        <begin position="184"/>
        <end position="204"/>
    </location>
</feature>
<keyword evidence="1" id="KW-1133">Transmembrane helix</keyword>
<proteinExistence type="predicted"/>
<feature type="transmembrane region" description="Helical" evidence="1">
    <location>
        <begin position="103"/>
        <end position="126"/>
    </location>
</feature>
<feature type="transmembrane region" description="Helical" evidence="1">
    <location>
        <begin position="398"/>
        <end position="422"/>
    </location>
</feature>
<dbReference type="EMBL" id="CP002779">
    <property type="protein sequence ID" value="AEH25444.1"/>
    <property type="molecule type" value="Genomic_DNA"/>
</dbReference>
<dbReference type="HOGENOM" id="CLU_482861_0_0_2"/>
<gene>
    <name evidence="2" type="ordered locus">PYCH_17870</name>
</gene>
<evidence type="ECO:0000313" key="2">
    <source>
        <dbReference type="EMBL" id="AEH25444.1"/>
    </source>
</evidence>
<feature type="transmembrane region" description="Helical" evidence="1">
    <location>
        <begin position="235"/>
        <end position="253"/>
    </location>
</feature>
<accession>F8AHY7</accession>
<reference evidence="2 3" key="1">
    <citation type="journal article" date="2011" name="J. Bacteriol.">
        <title>Complete genome sequence of the obligate piezophilic hyperthermophilic archaeon Pyrococcus yayanosii CH1.</title>
        <authorList>
            <person name="Jun X."/>
            <person name="Lupeng L."/>
            <person name="Minjuan X."/>
            <person name="Oger P."/>
            <person name="Fengping W."/>
            <person name="Jebbar M."/>
            <person name="Xiang X."/>
        </authorList>
    </citation>
    <scope>NUCLEOTIDE SEQUENCE [LARGE SCALE GENOMIC DNA]</scope>
    <source>
        <strain evidence="3">CH1 / JCM 16557</strain>
    </source>
</reference>
<keyword evidence="1" id="KW-0472">Membrane</keyword>
<evidence type="ECO:0000256" key="1">
    <source>
        <dbReference type="SAM" id="Phobius"/>
    </source>
</evidence>
<dbReference type="Proteomes" id="UP000008386">
    <property type="component" value="Chromosome"/>
</dbReference>
<evidence type="ECO:0000313" key="3">
    <source>
        <dbReference type="Proteomes" id="UP000008386"/>
    </source>
</evidence>
<evidence type="ECO:0008006" key="4">
    <source>
        <dbReference type="Google" id="ProtNLM"/>
    </source>
</evidence>
<feature type="transmembrane region" description="Helical" evidence="1">
    <location>
        <begin position="6"/>
        <end position="26"/>
    </location>
</feature>
<organism evidence="2 3">
    <name type="scientific">Pyrococcus yayanosii (strain CH1 / JCM 16557)</name>
    <dbReference type="NCBI Taxonomy" id="529709"/>
    <lineage>
        <taxon>Archaea</taxon>
        <taxon>Methanobacteriati</taxon>
        <taxon>Methanobacteriota</taxon>
        <taxon>Thermococci</taxon>
        <taxon>Thermococcales</taxon>
        <taxon>Thermococcaceae</taxon>
        <taxon>Pyrococcus</taxon>
    </lineage>
</organism>
<feature type="transmembrane region" description="Helical" evidence="1">
    <location>
        <begin position="73"/>
        <end position="96"/>
    </location>
</feature>
<feature type="transmembrane region" description="Helical" evidence="1">
    <location>
        <begin position="428"/>
        <end position="452"/>
    </location>
</feature>
<feature type="transmembrane region" description="Helical" evidence="1">
    <location>
        <begin position="459"/>
        <end position="479"/>
    </location>
</feature>
<feature type="transmembrane region" description="Helical" evidence="1">
    <location>
        <begin position="160"/>
        <end position="177"/>
    </location>
</feature>
<feature type="transmembrane region" description="Helical" evidence="1">
    <location>
        <begin position="334"/>
        <end position="355"/>
    </location>
</feature>
<name>F8AHY7_PYRYC</name>
<dbReference type="OrthoDB" id="102618at2157"/>
<dbReference type="KEGG" id="pya:PYCH_17870"/>
<feature type="transmembrane region" description="Helical" evidence="1">
    <location>
        <begin position="375"/>
        <end position="391"/>
    </location>
</feature>
<keyword evidence="3" id="KW-1185">Reference proteome</keyword>
<feature type="transmembrane region" description="Helical" evidence="1">
    <location>
        <begin position="265"/>
        <end position="297"/>
    </location>
</feature>
<dbReference type="GeneID" id="10838349"/>
<feature type="transmembrane region" description="Helical" evidence="1">
    <location>
        <begin position="309"/>
        <end position="327"/>
    </location>
</feature>
<keyword evidence="1" id="KW-0812">Transmembrane</keyword>
<sequence length="601" mass="68684">MTPIFVLGIIATGFLILGAYIATKIQDPSQISDKINNLDITYFNTRLFRVLSTLYFVLLAWSILVYYYRSDPYSRPILFFASTILMAIVVVGEIICSDIRSPLRVYLILFQVIMVTVILTMTQNFLYPTVLGFDPWSHKNLVENILWSGRIPKHYGYESYNLYPIMHLIIATMYILLKLNYKIASFLSIGVVTLIIEATIIYLISSKMYSTKIGLLSALFVALSDNVLDMIGKSIVPNTLALSFVMICLLLLYQSLPNGFNHKRAFLFVFLTIILLITHTIGYAFLIFTVIAFYSVILGLRYTPQREHQALGLILLIVTAGIFYWFLISKIHGYKLIGILKIAISDLFIGTKLYSSNLSKSGLPWFYPILRRMGLIVYTSMASIGMLFVLLKDKRVQSFSFLVIAGGMTVMGLSSFTLPSLAPIAHRFWYYMEILDSVFISLAIFLIAIILTKSRTLQITSITIIILVLISLGVFSPTWNIDNPFLKHYWPRDSFTYSEFSSIEFINNFVPENIKIAADRYYSLHIGNPSWPDYFNRSLLGKHDQIIVFRLELKNRAVWMGKDVFPQRIVLPNEQDLTKSQLYVSNCNIIYSSKSITMSFC</sequence>
<dbReference type="STRING" id="529709.PYCH_17870"/>
<dbReference type="AlphaFoldDB" id="F8AHY7"/>
<protein>
    <recommendedName>
        <fullName evidence="4">Glycosyltransferase RgtA/B/C/D-like domain-containing protein</fullName>
    </recommendedName>
</protein>
<dbReference type="RefSeq" id="WP_013906500.1">
    <property type="nucleotide sequence ID" value="NC_015680.1"/>
</dbReference>
<feature type="transmembrane region" description="Helical" evidence="1">
    <location>
        <begin position="47"/>
        <end position="67"/>
    </location>
</feature>
<dbReference type="eggNOG" id="arCOG03188">
    <property type="taxonomic scope" value="Archaea"/>
</dbReference>